<evidence type="ECO:0000256" key="1">
    <source>
        <dbReference type="SAM" id="MobiDB-lite"/>
    </source>
</evidence>
<dbReference type="RefSeq" id="XP_800140.2">
    <property type="nucleotide sequence ID" value="XM_795047.4"/>
</dbReference>
<feature type="region of interest" description="Disordered" evidence="1">
    <location>
        <begin position="23"/>
        <end position="112"/>
    </location>
</feature>
<dbReference type="GeneID" id="581533"/>
<sequence length="112" mass="12155">MNTFKMSIILIVSLCLLMTIGQSEARRYGKKNMRKIDDGGMERDRVERSLGSDSNSAGREKRSESGSDSAGREKRSESGSDSAGREKRSESGSDSAGRKKRSLGSDSDSTGR</sequence>
<feature type="chain" id="PRO_5029656036" evidence="2">
    <location>
        <begin position="26"/>
        <end position="112"/>
    </location>
</feature>
<reference evidence="3" key="2">
    <citation type="submission" date="2021-01" db="UniProtKB">
        <authorList>
            <consortium name="EnsemblMetazoa"/>
        </authorList>
    </citation>
    <scope>IDENTIFICATION</scope>
</reference>
<protein>
    <submittedName>
        <fullName evidence="3">Uncharacterized protein</fullName>
    </submittedName>
</protein>
<dbReference type="Proteomes" id="UP000007110">
    <property type="component" value="Unassembled WGS sequence"/>
</dbReference>
<feature type="compositionally biased region" description="Basic and acidic residues" evidence="1">
    <location>
        <begin position="34"/>
        <end position="50"/>
    </location>
</feature>
<organism evidence="3 4">
    <name type="scientific">Strongylocentrotus purpuratus</name>
    <name type="common">Purple sea urchin</name>
    <dbReference type="NCBI Taxonomy" id="7668"/>
    <lineage>
        <taxon>Eukaryota</taxon>
        <taxon>Metazoa</taxon>
        <taxon>Echinodermata</taxon>
        <taxon>Eleutherozoa</taxon>
        <taxon>Echinozoa</taxon>
        <taxon>Echinoidea</taxon>
        <taxon>Euechinoidea</taxon>
        <taxon>Echinacea</taxon>
        <taxon>Camarodonta</taxon>
        <taxon>Echinidea</taxon>
        <taxon>Strongylocentrotidae</taxon>
        <taxon>Strongylocentrotus</taxon>
    </lineage>
</organism>
<proteinExistence type="predicted"/>
<keyword evidence="4" id="KW-1185">Reference proteome</keyword>
<evidence type="ECO:0000313" key="4">
    <source>
        <dbReference type="Proteomes" id="UP000007110"/>
    </source>
</evidence>
<feature type="signal peptide" evidence="2">
    <location>
        <begin position="1"/>
        <end position="25"/>
    </location>
</feature>
<dbReference type="InParanoid" id="A0A7M7RFS4"/>
<dbReference type="KEGG" id="spu:581533"/>
<accession>A0A7M7RFS4</accession>
<keyword evidence="2" id="KW-0732">Signal</keyword>
<dbReference type="AlphaFoldDB" id="A0A7M7RFS4"/>
<name>A0A7M7RFS4_STRPU</name>
<reference evidence="4" key="1">
    <citation type="submission" date="2015-02" db="EMBL/GenBank/DDBJ databases">
        <title>Genome sequencing for Strongylocentrotus purpuratus.</title>
        <authorList>
            <person name="Murali S."/>
            <person name="Liu Y."/>
            <person name="Vee V."/>
            <person name="English A."/>
            <person name="Wang M."/>
            <person name="Skinner E."/>
            <person name="Han Y."/>
            <person name="Muzny D.M."/>
            <person name="Worley K.C."/>
            <person name="Gibbs R.A."/>
        </authorList>
    </citation>
    <scope>NUCLEOTIDE SEQUENCE</scope>
</reference>
<dbReference type="EnsemblMetazoa" id="XM_795047">
    <property type="protein sequence ID" value="XP_800140"/>
    <property type="gene ID" value="LOC581533"/>
</dbReference>
<feature type="compositionally biased region" description="Basic and acidic residues" evidence="1">
    <location>
        <begin position="58"/>
        <end position="91"/>
    </location>
</feature>
<evidence type="ECO:0000313" key="3">
    <source>
        <dbReference type="EnsemblMetazoa" id="XP_800140"/>
    </source>
</evidence>
<evidence type="ECO:0000256" key="2">
    <source>
        <dbReference type="SAM" id="SignalP"/>
    </source>
</evidence>